<name>E9HXZ0_DAPPU</name>
<dbReference type="HOGENOM" id="CLU_094716_0_0_1"/>
<dbReference type="GO" id="GO:0003676">
    <property type="term" value="F:nucleic acid binding"/>
    <property type="evidence" value="ECO:0007669"/>
    <property type="project" value="InterPro"/>
</dbReference>
<evidence type="ECO:0008006" key="3">
    <source>
        <dbReference type="Google" id="ProtNLM"/>
    </source>
</evidence>
<dbReference type="InterPro" id="IPR036397">
    <property type="entry name" value="RNaseH_sf"/>
</dbReference>
<dbReference type="Proteomes" id="UP000000305">
    <property type="component" value="Unassembled WGS sequence"/>
</dbReference>
<sequence length="138" mass="15981">MFRTKVNEDIRIIREEGPTRCLRNLHQYVENVTYCDTQRFSYDEKGNIGLKCGSEKEEPNTVLGCVWGMISLPAQESAICRVKGKFDSNHYKNILRQYVLPLCLSERIGLVHDWYPVHRSKAVNEFSGEHKSSIFVVD</sequence>
<dbReference type="AlphaFoldDB" id="E9HXZ0"/>
<dbReference type="PhylomeDB" id="E9HXZ0"/>
<evidence type="ECO:0000313" key="2">
    <source>
        <dbReference type="Proteomes" id="UP000000305"/>
    </source>
</evidence>
<gene>
    <name evidence="1" type="ORF">DAPPUDRAFT_335525</name>
</gene>
<protein>
    <recommendedName>
        <fullName evidence="3">Tc1-like transposase DDE domain-containing protein</fullName>
    </recommendedName>
</protein>
<dbReference type="OrthoDB" id="6355762at2759"/>
<evidence type="ECO:0000313" key="1">
    <source>
        <dbReference type="EMBL" id="EFX63391.1"/>
    </source>
</evidence>
<dbReference type="Gene3D" id="3.30.420.10">
    <property type="entry name" value="Ribonuclease H-like superfamily/Ribonuclease H"/>
    <property type="match status" value="1"/>
</dbReference>
<dbReference type="KEGG" id="dpx:DAPPUDRAFT_335525"/>
<reference evidence="1 2" key="1">
    <citation type="journal article" date="2011" name="Science">
        <title>The ecoresponsive genome of Daphnia pulex.</title>
        <authorList>
            <person name="Colbourne J.K."/>
            <person name="Pfrender M.E."/>
            <person name="Gilbert D."/>
            <person name="Thomas W.K."/>
            <person name="Tucker A."/>
            <person name="Oakley T.H."/>
            <person name="Tokishita S."/>
            <person name="Aerts A."/>
            <person name="Arnold G.J."/>
            <person name="Basu M.K."/>
            <person name="Bauer D.J."/>
            <person name="Caceres C.E."/>
            <person name="Carmel L."/>
            <person name="Casola C."/>
            <person name="Choi J.H."/>
            <person name="Detter J.C."/>
            <person name="Dong Q."/>
            <person name="Dusheyko S."/>
            <person name="Eads B.D."/>
            <person name="Frohlich T."/>
            <person name="Geiler-Samerotte K.A."/>
            <person name="Gerlach D."/>
            <person name="Hatcher P."/>
            <person name="Jogdeo S."/>
            <person name="Krijgsveld J."/>
            <person name="Kriventseva E.V."/>
            <person name="Kultz D."/>
            <person name="Laforsch C."/>
            <person name="Lindquist E."/>
            <person name="Lopez J."/>
            <person name="Manak J.R."/>
            <person name="Muller J."/>
            <person name="Pangilinan J."/>
            <person name="Patwardhan R.P."/>
            <person name="Pitluck S."/>
            <person name="Pritham E.J."/>
            <person name="Rechtsteiner A."/>
            <person name="Rho M."/>
            <person name="Rogozin I.B."/>
            <person name="Sakarya O."/>
            <person name="Salamov A."/>
            <person name="Schaack S."/>
            <person name="Shapiro H."/>
            <person name="Shiga Y."/>
            <person name="Skalitzky C."/>
            <person name="Smith Z."/>
            <person name="Souvorov A."/>
            <person name="Sung W."/>
            <person name="Tang Z."/>
            <person name="Tsuchiya D."/>
            <person name="Tu H."/>
            <person name="Vos H."/>
            <person name="Wang M."/>
            <person name="Wolf Y.I."/>
            <person name="Yamagata H."/>
            <person name="Yamada T."/>
            <person name="Ye Y."/>
            <person name="Shaw J.R."/>
            <person name="Andrews J."/>
            <person name="Crease T.J."/>
            <person name="Tang H."/>
            <person name="Lucas S.M."/>
            <person name="Robertson H.M."/>
            <person name="Bork P."/>
            <person name="Koonin E.V."/>
            <person name="Zdobnov E.M."/>
            <person name="Grigoriev I.V."/>
            <person name="Lynch M."/>
            <person name="Boore J.L."/>
        </authorList>
    </citation>
    <scope>NUCLEOTIDE SEQUENCE [LARGE SCALE GENOMIC DNA]</scope>
</reference>
<dbReference type="EMBL" id="GL733090">
    <property type="protein sequence ID" value="EFX63391.1"/>
    <property type="molecule type" value="Genomic_DNA"/>
</dbReference>
<keyword evidence="2" id="KW-1185">Reference proteome</keyword>
<accession>E9HXZ0</accession>
<organism evidence="1 2">
    <name type="scientific">Daphnia pulex</name>
    <name type="common">Water flea</name>
    <dbReference type="NCBI Taxonomy" id="6669"/>
    <lineage>
        <taxon>Eukaryota</taxon>
        <taxon>Metazoa</taxon>
        <taxon>Ecdysozoa</taxon>
        <taxon>Arthropoda</taxon>
        <taxon>Crustacea</taxon>
        <taxon>Branchiopoda</taxon>
        <taxon>Diplostraca</taxon>
        <taxon>Cladocera</taxon>
        <taxon>Anomopoda</taxon>
        <taxon>Daphniidae</taxon>
        <taxon>Daphnia</taxon>
    </lineage>
</organism>
<proteinExistence type="predicted"/>
<dbReference type="InParanoid" id="E9HXZ0"/>